<evidence type="ECO:0000313" key="5">
    <source>
        <dbReference type="EMBL" id="KZT05508.1"/>
    </source>
</evidence>
<dbReference type="InterPro" id="IPR036322">
    <property type="entry name" value="WD40_repeat_dom_sf"/>
</dbReference>
<dbReference type="GO" id="GO:0045717">
    <property type="term" value="P:negative regulation of fatty acid biosynthetic process"/>
    <property type="evidence" value="ECO:0007669"/>
    <property type="project" value="TreeGrafter"/>
</dbReference>
<dbReference type="RefSeq" id="XP_040763248.1">
    <property type="nucleotide sequence ID" value="XM_040904568.1"/>
</dbReference>
<dbReference type="PANTHER" id="PTHR15574:SF40">
    <property type="entry name" value="WD AND TETRATRICOPEPTIDE REPEATS PROTEIN 1"/>
    <property type="match status" value="1"/>
</dbReference>
<gene>
    <name evidence="5" type="ORF">LAESUDRAFT_655651</name>
</gene>
<feature type="repeat" description="WD" evidence="3">
    <location>
        <begin position="40"/>
        <end position="81"/>
    </location>
</feature>
<feature type="region of interest" description="Disordered" evidence="4">
    <location>
        <begin position="302"/>
        <end position="328"/>
    </location>
</feature>
<keyword evidence="2" id="KW-0677">Repeat</keyword>
<feature type="compositionally biased region" description="Acidic residues" evidence="4">
    <location>
        <begin position="364"/>
        <end position="388"/>
    </location>
</feature>
<dbReference type="SMART" id="SM00320">
    <property type="entry name" value="WD40"/>
    <property type="match status" value="5"/>
</dbReference>
<sequence length="541" mass="59350">MALLSSSIPSSSISRRWKARLLSASLEQPLDRVNVLGDETSGHTGCVNALSWARDGELLLSGGDDKTVRLWRMDASDHDKDYPFVCQAVVHTGHRANIFNAQMLPHSSRIASVAGDSQVRVFDVSTALSSRHDGEMELTTRAAQARVLQCHSARVKRIVTEESPDLFLTVAEDGTVRQHDLRVPHNCFSGSCPSPLIKLSCSLNTLALSPLTPYQFVVAGEAPYGYLYDRRAVGRFFQEEWGMPPDADSLTTCVRRFGRKMRGPNERKGDEHITGARMATSNGHEVSIPYSSDVVYLYSTLDDPQSSSSSTRASSVLPPAPPPRIPPRTFEAAARSLTEAQRETDRAMEEDIERMMEEDAEMFDGEELFPTDPDDENAENEERGEEEQASTLLPTLPIVLPRARFVGAGNVETIKDVNFLGPRDEFVASGSDDGNFFIWRKSTGKLHDILEGDGSVVNVIEGHPHLPLLAVSGIDTTVKLFAPARGGRAFSKLGNAENIIKRNSEASSRTVDLASLFIQYQLLAGQSAVSREGTTPQCTFQ</sequence>
<dbReference type="STRING" id="1314785.A0A165DRZ1"/>
<dbReference type="PROSITE" id="PS50082">
    <property type="entry name" value="WD_REPEATS_2"/>
    <property type="match status" value="2"/>
</dbReference>
<dbReference type="FunCoup" id="A0A165DRZ1">
    <property type="interactions" value="67"/>
</dbReference>
<feature type="region of interest" description="Disordered" evidence="4">
    <location>
        <begin position="364"/>
        <end position="389"/>
    </location>
</feature>
<feature type="compositionally biased region" description="Low complexity" evidence="4">
    <location>
        <begin position="306"/>
        <end position="315"/>
    </location>
</feature>
<dbReference type="SUPFAM" id="SSF50978">
    <property type="entry name" value="WD40 repeat-like"/>
    <property type="match status" value="1"/>
</dbReference>
<dbReference type="AlphaFoldDB" id="A0A165DRZ1"/>
<dbReference type="InParanoid" id="A0A165DRZ1"/>
<dbReference type="Proteomes" id="UP000076871">
    <property type="component" value="Unassembled WGS sequence"/>
</dbReference>
<accession>A0A165DRZ1</accession>
<dbReference type="Gene3D" id="2.130.10.10">
    <property type="entry name" value="YVTN repeat-like/Quinoprotein amine dehydrogenase"/>
    <property type="match status" value="2"/>
</dbReference>
<dbReference type="GO" id="GO:0080008">
    <property type="term" value="C:Cul4-RING E3 ubiquitin ligase complex"/>
    <property type="evidence" value="ECO:0007669"/>
    <property type="project" value="TreeGrafter"/>
</dbReference>
<dbReference type="GeneID" id="63821598"/>
<proteinExistence type="predicted"/>
<evidence type="ECO:0000256" key="2">
    <source>
        <dbReference type="ARBA" id="ARBA00022737"/>
    </source>
</evidence>
<dbReference type="PROSITE" id="PS50294">
    <property type="entry name" value="WD_REPEATS_REGION"/>
    <property type="match status" value="1"/>
</dbReference>
<dbReference type="OrthoDB" id="2414538at2759"/>
<protein>
    <submittedName>
        <fullName evidence="5">WD40 repeat-like protein</fullName>
    </submittedName>
</protein>
<name>A0A165DRZ1_9APHY</name>
<dbReference type="InterPro" id="IPR045151">
    <property type="entry name" value="DCAF8"/>
</dbReference>
<keyword evidence="1 3" id="KW-0853">WD repeat</keyword>
<evidence type="ECO:0000313" key="6">
    <source>
        <dbReference type="Proteomes" id="UP000076871"/>
    </source>
</evidence>
<dbReference type="Pfam" id="PF00400">
    <property type="entry name" value="WD40"/>
    <property type="match status" value="1"/>
</dbReference>
<dbReference type="EMBL" id="KV427629">
    <property type="protein sequence ID" value="KZT05508.1"/>
    <property type="molecule type" value="Genomic_DNA"/>
</dbReference>
<dbReference type="InterPro" id="IPR001680">
    <property type="entry name" value="WD40_rpt"/>
</dbReference>
<evidence type="ECO:0000256" key="1">
    <source>
        <dbReference type="ARBA" id="ARBA00022574"/>
    </source>
</evidence>
<reference evidence="5 6" key="1">
    <citation type="journal article" date="2016" name="Mol. Biol. Evol.">
        <title>Comparative Genomics of Early-Diverging Mushroom-Forming Fungi Provides Insights into the Origins of Lignocellulose Decay Capabilities.</title>
        <authorList>
            <person name="Nagy L.G."/>
            <person name="Riley R."/>
            <person name="Tritt A."/>
            <person name="Adam C."/>
            <person name="Daum C."/>
            <person name="Floudas D."/>
            <person name="Sun H."/>
            <person name="Yadav J.S."/>
            <person name="Pangilinan J."/>
            <person name="Larsson K.H."/>
            <person name="Matsuura K."/>
            <person name="Barry K."/>
            <person name="Labutti K."/>
            <person name="Kuo R."/>
            <person name="Ohm R.A."/>
            <person name="Bhattacharya S.S."/>
            <person name="Shirouzu T."/>
            <person name="Yoshinaga Y."/>
            <person name="Martin F.M."/>
            <person name="Grigoriev I.V."/>
            <person name="Hibbett D.S."/>
        </authorList>
    </citation>
    <scope>NUCLEOTIDE SEQUENCE [LARGE SCALE GENOMIC DNA]</scope>
    <source>
        <strain evidence="5 6">93-53</strain>
    </source>
</reference>
<feature type="repeat" description="WD" evidence="3">
    <location>
        <begin position="91"/>
        <end position="132"/>
    </location>
</feature>
<dbReference type="GO" id="GO:0005737">
    <property type="term" value="C:cytoplasm"/>
    <property type="evidence" value="ECO:0007669"/>
    <property type="project" value="TreeGrafter"/>
</dbReference>
<dbReference type="PANTHER" id="PTHR15574">
    <property type="entry name" value="WD REPEAT DOMAIN-CONTAINING FAMILY"/>
    <property type="match status" value="1"/>
</dbReference>
<evidence type="ECO:0000256" key="4">
    <source>
        <dbReference type="SAM" id="MobiDB-lite"/>
    </source>
</evidence>
<evidence type="ECO:0000256" key="3">
    <source>
        <dbReference type="PROSITE-ProRule" id="PRU00221"/>
    </source>
</evidence>
<dbReference type="InterPro" id="IPR015943">
    <property type="entry name" value="WD40/YVTN_repeat-like_dom_sf"/>
</dbReference>
<keyword evidence="6" id="KW-1185">Reference proteome</keyword>
<organism evidence="5 6">
    <name type="scientific">Laetiporus sulphureus 93-53</name>
    <dbReference type="NCBI Taxonomy" id="1314785"/>
    <lineage>
        <taxon>Eukaryota</taxon>
        <taxon>Fungi</taxon>
        <taxon>Dikarya</taxon>
        <taxon>Basidiomycota</taxon>
        <taxon>Agaricomycotina</taxon>
        <taxon>Agaricomycetes</taxon>
        <taxon>Polyporales</taxon>
        <taxon>Laetiporus</taxon>
    </lineage>
</organism>